<dbReference type="Pfam" id="PF12773">
    <property type="entry name" value="DZR"/>
    <property type="match status" value="2"/>
</dbReference>
<dbReference type="PROSITE" id="PS50089">
    <property type="entry name" value="ZF_RING_2"/>
    <property type="match status" value="1"/>
</dbReference>
<dbReference type="RefSeq" id="WP_090676714.1">
    <property type="nucleotide sequence ID" value="NZ_FMTT01000066.1"/>
</dbReference>
<dbReference type="OrthoDB" id="9764015at2"/>
<dbReference type="STRING" id="624147.SAMN04487970_10663"/>
<dbReference type="GO" id="GO:0008233">
    <property type="term" value="F:peptidase activity"/>
    <property type="evidence" value="ECO:0007669"/>
    <property type="project" value="UniProtKB-KW"/>
</dbReference>
<reference evidence="3" key="1">
    <citation type="submission" date="2016-10" db="EMBL/GenBank/DDBJ databases">
        <authorList>
            <person name="Varghese N."/>
            <person name="Submissions S."/>
        </authorList>
    </citation>
    <scope>NUCLEOTIDE SEQUENCE [LARGE SCALE GENOMIC DNA]</scope>
    <source>
        <strain evidence="3">CGMCC 1.8946</strain>
    </source>
</reference>
<dbReference type="AlphaFoldDB" id="A0A1G4TSU0"/>
<dbReference type="SUPFAM" id="SSF117892">
    <property type="entry name" value="Band 7/SPFH domain"/>
    <property type="match status" value="1"/>
</dbReference>
<proteinExistence type="predicted"/>
<dbReference type="Proteomes" id="UP000198601">
    <property type="component" value="Unassembled WGS sequence"/>
</dbReference>
<gene>
    <name evidence="2" type="ORF">SAMN04487970_10663</name>
</gene>
<keyword evidence="2" id="KW-0645">Protease</keyword>
<organism evidence="2 3">
    <name type="scientific">Paenibacillus tianmuensis</name>
    <dbReference type="NCBI Taxonomy" id="624147"/>
    <lineage>
        <taxon>Bacteria</taxon>
        <taxon>Bacillati</taxon>
        <taxon>Bacillota</taxon>
        <taxon>Bacilli</taxon>
        <taxon>Bacillales</taxon>
        <taxon>Paenibacillaceae</taxon>
        <taxon>Paenibacillus</taxon>
    </lineage>
</organism>
<sequence>MAIIEVVKFDGPPNLLVWKYPNQELGTWTQLIVNETQEALLFKGGEALDLLGPGRHTLSTQNIPILSSVVNLPFGGKSPFTAEIWFVNKLHKLDMKWGTPTPIQLQEPKYHMMVSVRAFGQLGIQIEDTRKFLLKLVGTLPTVDQAELGKYFRSILMMNIKELISAYLVHKKISILEINAYISEISKHMESRIVSIFQEYGIRLVGFQIDSINLPEEDPATKRLKEALAKKAEMDILGFSYQQERTFNTLESAAKNEGNPSAFMGAGIGLGLGQGVGMTLGNTFSQLSGHMDVSSAPVQTCSKCGMSNAHDSGFCRGCGQSLKQETASPAVACQACGHSLPAGSKFCPNCGDRYRPCPRCQADNPEQALHCTTCGESLGAACPQCATMVEAGAKFCPECGKSMVLTCSQCQQVVQPGQKFCFECGNKLE</sequence>
<feature type="domain" description="RING-type" evidence="1">
    <location>
        <begin position="315"/>
        <end position="361"/>
    </location>
</feature>
<dbReference type="PANTHER" id="PTHR37826:SF2">
    <property type="entry name" value="ZINC-RIBBON DOMAIN-CONTAINING PROTEIN"/>
    <property type="match status" value="1"/>
</dbReference>
<dbReference type="PANTHER" id="PTHR37826">
    <property type="entry name" value="FLOTILLIN BAND_7_5 DOMAIN PROTEIN"/>
    <property type="match status" value="1"/>
</dbReference>
<evidence type="ECO:0000313" key="2">
    <source>
        <dbReference type="EMBL" id="SCW84483.1"/>
    </source>
</evidence>
<keyword evidence="2" id="KW-0378">Hydrolase</keyword>
<protein>
    <submittedName>
        <fullName evidence="2">Membrane protease subunit, stomatin/prohibitin family, contains C-terminal Zn-ribbon domain</fullName>
    </submittedName>
</protein>
<dbReference type="Pfam" id="PF13421">
    <property type="entry name" value="Band_7_1"/>
    <property type="match status" value="1"/>
</dbReference>
<dbReference type="InterPro" id="IPR033880">
    <property type="entry name" value="SPFH_YdjI"/>
</dbReference>
<evidence type="ECO:0000259" key="1">
    <source>
        <dbReference type="PROSITE" id="PS50089"/>
    </source>
</evidence>
<evidence type="ECO:0000313" key="3">
    <source>
        <dbReference type="Proteomes" id="UP000198601"/>
    </source>
</evidence>
<dbReference type="InterPro" id="IPR001841">
    <property type="entry name" value="Znf_RING"/>
</dbReference>
<name>A0A1G4TSU0_9BACL</name>
<dbReference type="InterPro" id="IPR025874">
    <property type="entry name" value="DZR"/>
</dbReference>
<dbReference type="CDD" id="cd03408">
    <property type="entry name" value="SPFH_like_u1"/>
    <property type="match status" value="1"/>
</dbReference>
<keyword evidence="3" id="KW-1185">Reference proteome</keyword>
<dbReference type="EMBL" id="FMTT01000066">
    <property type="protein sequence ID" value="SCW84483.1"/>
    <property type="molecule type" value="Genomic_DNA"/>
</dbReference>
<dbReference type="InterPro" id="IPR036013">
    <property type="entry name" value="Band_7/SPFH_dom_sf"/>
</dbReference>
<dbReference type="GO" id="GO:0006508">
    <property type="term" value="P:proteolysis"/>
    <property type="evidence" value="ECO:0007669"/>
    <property type="project" value="UniProtKB-KW"/>
</dbReference>
<accession>A0A1G4TSU0</accession>